<evidence type="ECO:0000256" key="6">
    <source>
        <dbReference type="ARBA" id="ARBA00023136"/>
    </source>
</evidence>
<keyword evidence="2" id="KW-0813">Transport</keyword>
<evidence type="ECO:0000256" key="3">
    <source>
        <dbReference type="ARBA" id="ARBA00022692"/>
    </source>
</evidence>
<dbReference type="EMBL" id="HBGU01061300">
    <property type="protein sequence ID" value="CAD9516777.1"/>
    <property type="molecule type" value="Transcribed_RNA"/>
</dbReference>
<evidence type="ECO:0000256" key="4">
    <source>
        <dbReference type="ARBA" id="ARBA00022989"/>
    </source>
</evidence>
<feature type="transmembrane region" description="Helical" evidence="7">
    <location>
        <begin position="216"/>
        <end position="238"/>
    </location>
</feature>
<dbReference type="Pfam" id="PF25539">
    <property type="entry name" value="Bestrophin_2"/>
    <property type="match status" value="1"/>
</dbReference>
<accession>A0A7S2N343</accession>
<dbReference type="AlphaFoldDB" id="A0A7S2N343"/>
<evidence type="ECO:0000256" key="2">
    <source>
        <dbReference type="ARBA" id="ARBA00022448"/>
    </source>
</evidence>
<sequence>MQLCRWSMPLLSTRERCVGRFVPIAWALSDIKTALWERDNSNEMTSGAEGPAVVLTTSEQLQVLHSFEKAGLDFRAHCGQTAALMAQPVPYPYFHLLKIMLFCSLTIMGYGQAELMAGSWLSLLLYAITCAVMIGLQEIAVALSDPFGNDTVDLNVNTFLKAARTNALSLLKLQTHHRSGEHAAKAKALQQAMMDAQRMTKTVQPPVTVGTQKVKVAMLAAAGTVITAVTAMATMASLAMPMTSAAVAAMAYLGIMAVMAILAAGVVHYIHPAP</sequence>
<gene>
    <name evidence="8" type="ORF">CBRE1094_LOCUS33331</name>
</gene>
<evidence type="ECO:0000313" key="8">
    <source>
        <dbReference type="EMBL" id="CAD9516777.1"/>
    </source>
</evidence>
<comment type="subcellular location">
    <subcellularLocation>
        <location evidence="1">Membrane</location>
        <topology evidence="1">Multi-pass membrane protein</topology>
    </subcellularLocation>
</comment>
<feature type="transmembrane region" description="Helical" evidence="7">
    <location>
        <begin position="123"/>
        <end position="143"/>
    </location>
</feature>
<protein>
    <submittedName>
        <fullName evidence="8">Uncharacterized protein</fullName>
    </submittedName>
</protein>
<reference evidence="8" key="1">
    <citation type="submission" date="2021-01" db="EMBL/GenBank/DDBJ databases">
        <authorList>
            <person name="Corre E."/>
            <person name="Pelletier E."/>
            <person name="Niang G."/>
            <person name="Scheremetjew M."/>
            <person name="Finn R."/>
            <person name="Kale V."/>
            <person name="Holt S."/>
            <person name="Cochrane G."/>
            <person name="Meng A."/>
            <person name="Brown T."/>
            <person name="Cohen L."/>
        </authorList>
    </citation>
    <scope>NUCLEOTIDE SEQUENCE</scope>
    <source>
        <strain evidence="8">UTEX LB 985</strain>
    </source>
</reference>
<dbReference type="InterPro" id="IPR044669">
    <property type="entry name" value="YneE/VCCN1/2-like"/>
</dbReference>
<feature type="transmembrane region" description="Helical" evidence="7">
    <location>
        <begin position="93"/>
        <end position="111"/>
    </location>
</feature>
<keyword evidence="5" id="KW-0406">Ion transport</keyword>
<organism evidence="8">
    <name type="scientific">Haptolina brevifila</name>
    <dbReference type="NCBI Taxonomy" id="156173"/>
    <lineage>
        <taxon>Eukaryota</taxon>
        <taxon>Haptista</taxon>
        <taxon>Haptophyta</taxon>
        <taxon>Prymnesiophyceae</taxon>
        <taxon>Prymnesiales</taxon>
        <taxon>Prymnesiaceae</taxon>
        <taxon>Haptolina</taxon>
    </lineage>
</organism>
<feature type="transmembrane region" description="Helical" evidence="7">
    <location>
        <begin position="250"/>
        <end position="271"/>
    </location>
</feature>
<keyword evidence="6 7" id="KW-0472">Membrane</keyword>
<keyword evidence="4 7" id="KW-1133">Transmembrane helix</keyword>
<dbReference type="GO" id="GO:0016020">
    <property type="term" value="C:membrane"/>
    <property type="evidence" value="ECO:0007669"/>
    <property type="project" value="UniProtKB-SubCell"/>
</dbReference>
<evidence type="ECO:0000256" key="7">
    <source>
        <dbReference type="SAM" id="Phobius"/>
    </source>
</evidence>
<keyword evidence="3 7" id="KW-0812">Transmembrane</keyword>
<proteinExistence type="predicted"/>
<name>A0A7S2N343_9EUKA</name>
<evidence type="ECO:0000256" key="5">
    <source>
        <dbReference type="ARBA" id="ARBA00023065"/>
    </source>
</evidence>
<evidence type="ECO:0000256" key="1">
    <source>
        <dbReference type="ARBA" id="ARBA00004141"/>
    </source>
</evidence>
<dbReference type="GO" id="GO:0005254">
    <property type="term" value="F:chloride channel activity"/>
    <property type="evidence" value="ECO:0007669"/>
    <property type="project" value="InterPro"/>
</dbReference>